<proteinExistence type="predicted"/>
<dbReference type="EMBL" id="FXTP01000001">
    <property type="protein sequence ID" value="SMO34171.1"/>
    <property type="molecule type" value="Genomic_DNA"/>
</dbReference>
<evidence type="ECO:0000313" key="3">
    <source>
        <dbReference type="EMBL" id="SMO34171.1"/>
    </source>
</evidence>
<dbReference type="Gene3D" id="2.160.20.10">
    <property type="entry name" value="Single-stranded right-handed beta-helix, Pectin lyase-like"/>
    <property type="match status" value="1"/>
</dbReference>
<dbReference type="SUPFAM" id="SSF49785">
    <property type="entry name" value="Galactose-binding domain-like"/>
    <property type="match status" value="1"/>
</dbReference>
<sequence length="878" mass="97121">MKNNYILMFFTLILGAVLLPAQAMAQDEAFYTECPTDQAECWVEWHSGDFNPIPNALRNTIANDTLRPDNRIYMLERGGIYYVRAAIEYNDFHLRLVGDPNPPAEGPDFGPPVIQLTVNEDGSENGRIITVGNDLTMKNVWVTNQDTEGSRAGYLPIFVEAQGARITVDNSVFERSNFSLFGFSSGGNKVYFTNNVVRNHDNKTQQWEGRGLVFSSGADSVIVENNTFFNLGMTVIQSEVEPLQYARLVHNTMVNIGRMFNTGGIWQEAYIANNLNVNHYWHGEGHDDIVGDRDYPYTGYFTIAPMPPAYGLDAGRRIVYTNNSHWRDPQFEAYYADTIRSQPLYNAQTDSMFENFDAMYKGQDFATNPGLVSYTEAPEVDQFPETSFPLEDLVPEQIQNIQDLRTGQPTPFNSWLWDPGRDPDLYVAANFVWPLPENFTYSNSDLMDAGTDGLPLGDLNWQDESAMSDWESNRDTYVEEIEALAGDEIELVVVGEAQAEDGSMEGEAAVDVFDGFAYYMMEAGGFIEWTFDVETAGTYDLNVLTNLEGNGIRGQRVILTNETYPEGLSLKDPCGWGEYLWDAVDDAGGCNPHVGIPTEEWVWTRINNSELHPEQSPDGLVLPAGTNTLRLEPSWGYQSFSTIEVLEAGTENVAIELTIPNATANLVQPNGLVPDENGEAAPWVATGFKSVNLGSNGSVTMNLDFPSDGTYLVRGFYQSEAGGSGTVSLNGTEVSTFDFVADEEGSNFLTDEFEATAGAHTVTVAGSGGSLDYVQLIEMGVATSNEISEMPEGYELSQNYPNPFNPTTKINYTIPEAANVQLSVYNILGQKVATLMDGRQFAGSHTVNFDASNLASGVYFYQLKAGEVVHQRKMTLIK</sequence>
<reference evidence="3 4" key="1">
    <citation type="submission" date="2017-05" db="EMBL/GenBank/DDBJ databases">
        <authorList>
            <person name="Varghese N."/>
            <person name="Submissions S."/>
        </authorList>
    </citation>
    <scope>NUCLEOTIDE SEQUENCE [LARGE SCALE GENOMIC DNA]</scope>
    <source>
        <strain evidence="3 4">DSM 21985</strain>
    </source>
</reference>
<dbReference type="OrthoDB" id="1522210at2"/>
<dbReference type="InterPro" id="IPR008979">
    <property type="entry name" value="Galactose-bd-like_sf"/>
</dbReference>
<dbReference type="RefSeq" id="WP_142452668.1">
    <property type="nucleotide sequence ID" value="NZ_FXTP01000001.1"/>
</dbReference>
<gene>
    <name evidence="3" type="ORF">SAMN06265219_101140</name>
</gene>
<dbReference type="InterPro" id="IPR026444">
    <property type="entry name" value="Secre_tail"/>
</dbReference>
<dbReference type="Pfam" id="PF18962">
    <property type="entry name" value="Por_Secre_tail"/>
    <property type="match status" value="1"/>
</dbReference>
<dbReference type="InterPro" id="IPR011050">
    <property type="entry name" value="Pectin_lyase_fold/virulence"/>
</dbReference>
<protein>
    <submittedName>
        <fullName evidence="3">Por secretion system C-terminal sorting domain-containing protein</fullName>
    </submittedName>
</protein>
<dbReference type="SUPFAM" id="SSF51126">
    <property type="entry name" value="Pectin lyase-like"/>
    <property type="match status" value="1"/>
</dbReference>
<evidence type="ECO:0000313" key="4">
    <source>
        <dbReference type="Proteomes" id="UP000317557"/>
    </source>
</evidence>
<feature type="domain" description="Secretion system C-terminal sorting" evidence="2">
    <location>
        <begin position="800"/>
        <end position="873"/>
    </location>
</feature>
<dbReference type="NCBIfam" id="TIGR04183">
    <property type="entry name" value="Por_Secre_tail"/>
    <property type="match status" value="1"/>
</dbReference>
<organism evidence="3 4">
    <name type="scientific">Gracilimonas mengyeensis</name>
    <dbReference type="NCBI Taxonomy" id="1302730"/>
    <lineage>
        <taxon>Bacteria</taxon>
        <taxon>Pseudomonadati</taxon>
        <taxon>Balneolota</taxon>
        <taxon>Balneolia</taxon>
        <taxon>Balneolales</taxon>
        <taxon>Balneolaceae</taxon>
        <taxon>Gracilimonas</taxon>
    </lineage>
</organism>
<name>A0A521AH81_9BACT</name>
<dbReference type="InterPro" id="IPR012334">
    <property type="entry name" value="Pectin_lyas_fold"/>
</dbReference>
<feature type="signal peptide" evidence="1">
    <location>
        <begin position="1"/>
        <end position="25"/>
    </location>
</feature>
<dbReference type="AlphaFoldDB" id="A0A521AH81"/>
<keyword evidence="1" id="KW-0732">Signal</keyword>
<dbReference type="Gene3D" id="2.60.120.260">
    <property type="entry name" value="Galactose-binding domain-like"/>
    <property type="match status" value="2"/>
</dbReference>
<accession>A0A521AH81</accession>
<evidence type="ECO:0000259" key="2">
    <source>
        <dbReference type="Pfam" id="PF18962"/>
    </source>
</evidence>
<evidence type="ECO:0000256" key="1">
    <source>
        <dbReference type="SAM" id="SignalP"/>
    </source>
</evidence>
<dbReference type="Proteomes" id="UP000317557">
    <property type="component" value="Unassembled WGS sequence"/>
</dbReference>
<keyword evidence="4" id="KW-1185">Reference proteome</keyword>
<feature type="chain" id="PRO_5021868267" evidence="1">
    <location>
        <begin position="26"/>
        <end position="878"/>
    </location>
</feature>
<dbReference type="Gene3D" id="2.60.40.4070">
    <property type="match status" value="1"/>
</dbReference>